<proteinExistence type="predicted"/>
<protein>
    <submittedName>
        <fullName evidence="1">Gamma-glutamyl-phosphate reductase</fullName>
    </submittedName>
</protein>
<accession>A0A371R7H1</accession>
<sequence>MIDAAMSSSSIEQAMLTLGDNARRASRAMMRANSAAKNQALLAMA</sequence>
<keyword evidence="2" id="KW-1185">Reference proteome</keyword>
<reference evidence="1 2" key="1">
    <citation type="submission" date="2018-08" db="EMBL/GenBank/DDBJ databases">
        <title>Parvularcula sp. SM1705, isolated from surface water of the South Sea China.</title>
        <authorList>
            <person name="Sun L."/>
        </authorList>
    </citation>
    <scope>NUCLEOTIDE SEQUENCE [LARGE SCALE GENOMIC DNA]</scope>
    <source>
        <strain evidence="1 2">SM1705</strain>
    </source>
</reference>
<organism evidence="1 2">
    <name type="scientific">Parvularcula marina</name>
    <dbReference type="NCBI Taxonomy" id="2292771"/>
    <lineage>
        <taxon>Bacteria</taxon>
        <taxon>Pseudomonadati</taxon>
        <taxon>Pseudomonadota</taxon>
        <taxon>Alphaproteobacteria</taxon>
        <taxon>Parvularculales</taxon>
        <taxon>Parvularculaceae</taxon>
        <taxon>Parvularcula</taxon>
    </lineage>
</organism>
<dbReference type="EMBL" id="QUQO01000032">
    <property type="protein sequence ID" value="RFB01379.1"/>
    <property type="molecule type" value="Genomic_DNA"/>
</dbReference>
<dbReference type="AlphaFoldDB" id="A0A371R7H1"/>
<comment type="caution">
    <text evidence="1">The sequence shown here is derived from an EMBL/GenBank/DDBJ whole genome shotgun (WGS) entry which is preliminary data.</text>
</comment>
<gene>
    <name evidence="1" type="ORF">DX908_16085</name>
</gene>
<dbReference type="InParanoid" id="A0A371R7H1"/>
<name>A0A371R7H1_9PROT</name>
<evidence type="ECO:0000313" key="2">
    <source>
        <dbReference type="Proteomes" id="UP000264589"/>
    </source>
</evidence>
<feature type="non-terminal residue" evidence="1">
    <location>
        <position position="45"/>
    </location>
</feature>
<dbReference type="Proteomes" id="UP000264589">
    <property type="component" value="Unassembled WGS sequence"/>
</dbReference>
<evidence type="ECO:0000313" key="1">
    <source>
        <dbReference type="EMBL" id="RFB01379.1"/>
    </source>
</evidence>